<dbReference type="PANTHER" id="PTHR16110">
    <property type="entry name" value="TBC1 DOMAIN FAMILY MEMBER 19"/>
    <property type="match status" value="1"/>
</dbReference>
<comment type="caution">
    <text evidence="2">The sequence shown here is derived from an EMBL/GenBank/DDBJ whole genome shotgun (WGS) entry which is preliminary data.</text>
</comment>
<dbReference type="OrthoDB" id="10249775at2759"/>
<dbReference type="Pfam" id="PF00566">
    <property type="entry name" value="RabGAP-TBC"/>
    <property type="match status" value="1"/>
</dbReference>
<organism evidence="2 3">
    <name type="scientific">Paramecium octaurelia</name>
    <dbReference type="NCBI Taxonomy" id="43137"/>
    <lineage>
        <taxon>Eukaryota</taxon>
        <taxon>Sar</taxon>
        <taxon>Alveolata</taxon>
        <taxon>Ciliophora</taxon>
        <taxon>Intramacronucleata</taxon>
        <taxon>Oligohymenophorea</taxon>
        <taxon>Peniculida</taxon>
        <taxon>Parameciidae</taxon>
        <taxon>Paramecium</taxon>
    </lineage>
</organism>
<evidence type="ECO:0000313" key="3">
    <source>
        <dbReference type="Proteomes" id="UP000683925"/>
    </source>
</evidence>
<protein>
    <recommendedName>
        <fullName evidence="1">Rab-GAP TBC domain-containing protein</fullName>
    </recommendedName>
</protein>
<sequence length="467" mass="55363">MQQLDNQEILMKLKSSKQFWDIKKKLKQGLGDQQKIGVNDIQKFAQSCEIEDQLTKLISHILRKSKKRESLKEDQIEFLNTSKIKWTELLFKNLDIVHQKTKNQEEDDTNTDSKLYIYDEKNLLAFLQTFKQQQQSIALYQNVQFQSNKLLNVNIPLKSSQSILDKYQYLLLQEELQDDKINKIRKQIENEHIDIELEKIAQTFVPNGERCLLYLKYFEFDHQETVLQQNFAKLQKECSNQLFYDELLEIDGHEISEDTFYFVFQEQILTCLKCFIRDRTIKENIRIQLQNGVKKEHAEFQLPVTGFFPFKNISKYVAPLCYLSTKIHIIYALFKEFFCRYFCFLHAISSENNSILSLCMQIEEIVSTRSPKLFHHLKVIGCDTLKLIIHQLVYCFIGDMDPPHILTIYDSIIGHDSLEILVILCVGFLNKYKPKLLLAKNQENVQQIFSELREDRFQELVQFAYKQ</sequence>
<evidence type="ECO:0000259" key="1">
    <source>
        <dbReference type="Pfam" id="PF00566"/>
    </source>
</evidence>
<dbReference type="InterPro" id="IPR042507">
    <property type="entry name" value="TBC1D19"/>
</dbReference>
<dbReference type="AlphaFoldDB" id="A0A8S1U4J9"/>
<feature type="domain" description="Rab-GAP TBC" evidence="1">
    <location>
        <begin position="313"/>
        <end position="437"/>
    </location>
</feature>
<accession>A0A8S1U4J9</accession>
<dbReference type="InterPro" id="IPR000195">
    <property type="entry name" value="Rab-GAP-TBC_dom"/>
</dbReference>
<reference evidence="2" key="1">
    <citation type="submission" date="2021-01" db="EMBL/GenBank/DDBJ databases">
        <authorList>
            <consortium name="Genoscope - CEA"/>
            <person name="William W."/>
        </authorList>
    </citation>
    <scope>NUCLEOTIDE SEQUENCE</scope>
</reference>
<dbReference type="EMBL" id="CAJJDP010000037">
    <property type="protein sequence ID" value="CAD8159508.1"/>
    <property type="molecule type" value="Genomic_DNA"/>
</dbReference>
<proteinExistence type="predicted"/>
<gene>
    <name evidence="2" type="ORF">POCTA_138.1.T0370024</name>
</gene>
<dbReference type="Proteomes" id="UP000683925">
    <property type="component" value="Unassembled WGS sequence"/>
</dbReference>
<dbReference type="PANTHER" id="PTHR16110:SF1">
    <property type="entry name" value="TBC1 DOMAIN FAMILY MEMBER 19"/>
    <property type="match status" value="1"/>
</dbReference>
<evidence type="ECO:0000313" key="2">
    <source>
        <dbReference type="EMBL" id="CAD8159508.1"/>
    </source>
</evidence>
<name>A0A8S1U4J9_PAROT</name>
<dbReference type="OMA" id="CFIGDMD"/>
<keyword evidence="3" id="KW-1185">Reference proteome</keyword>